<evidence type="ECO:0000256" key="8">
    <source>
        <dbReference type="ARBA" id="ARBA00022692"/>
    </source>
</evidence>
<dbReference type="PRINTS" id="PR00124">
    <property type="entry name" value="ATPASEC"/>
</dbReference>
<dbReference type="GO" id="GO:0045259">
    <property type="term" value="C:proton-transporting ATP synthase complex"/>
    <property type="evidence" value="ECO:0000318"/>
    <property type="project" value="GO_Central"/>
</dbReference>
<dbReference type="FunFam" id="1.20.20.10:FF:000001">
    <property type="entry name" value="ATP synthase subunit c, chloroplastic"/>
    <property type="match status" value="1"/>
</dbReference>
<dbReference type="GO" id="GO:0015986">
    <property type="term" value="P:proton motive force-driven ATP synthesis"/>
    <property type="evidence" value="ECO:0000318"/>
    <property type="project" value="GO_Central"/>
</dbReference>
<dbReference type="AlphaFoldDB" id="A0A078HPL5"/>
<keyword evidence="7" id="KW-0138">CF(0)</keyword>
<feature type="domain" description="V-ATPase proteolipid subunit C-like" evidence="18">
    <location>
        <begin position="53"/>
        <end position="115"/>
    </location>
</feature>
<sequence>MSRVQILSSLHIPALLSSNEESILDLFFKNKIGHTYNSSGPTPGPPVSAASVIAAGLAVGLASIGPGVGQGTAAGQAVEGIARQPEAEGKIRGTLLLSLAFMEALTIYGLVVALALLFANLFV</sequence>
<organism evidence="19 20">
    <name type="scientific">Brassica napus</name>
    <name type="common">Rape</name>
    <dbReference type="NCBI Taxonomy" id="3708"/>
    <lineage>
        <taxon>Eukaryota</taxon>
        <taxon>Viridiplantae</taxon>
        <taxon>Streptophyta</taxon>
        <taxon>Embryophyta</taxon>
        <taxon>Tracheophyta</taxon>
        <taxon>Spermatophyta</taxon>
        <taxon>Magnoliopsida</taxon>
        <taxon>eudicotyledons</taxon>
        <taxon>Gunneridae</taxon>
        <taxon>Pentapetalae</taxon>
        <taxon>rosids</taxon>
        <taxon>malvids</taxon>
        <taxon>Brassicales</taxon>
        <taxon>Brassicaceae</taxon>
        <taxon>Brassiceae</taxon>
        <taxon>Brassica</taxon>
    </lineage>
</organism>
<evidence type="ECO:0000256" key="9">
    <source>
        <dbReference type="ARBA" id="ARBA00022781"/>
    </source>
</evidence>
<dbReference type="NCBIfam" id="NF005608">
    <property type="entry name" value="PRK07354.1"/>
    <property type="match status" value="1"/>
</dbReference>
<dbReference type="InterPro" id="IPR038662">
    <property type="entry name" value="ATP_synth_F0_csu_sf"/>
</dbReference>
<dbReference type="EMBL" id="LK032472">
    <property type="protein sequence ID" value="CDY40490.1"/>
    <property type="molecule type" value="Genomic_DNA"/>
</dbReference>
<dbReference type="PaxDb" id="3708-A0A078HPL5"/>
<dbReference type="InterPro" id="IPR020537">
    <property type="entry name" value="ATP_synth_F0_csu_DDCD_BS"/>
</dbReference>
<evidence type="ECO:0000256" key="12">
    <source>
        <dbReference type="ARBA" id="ARBA00023121"/>
    </source>
</evidence>
<evidence type="ECO:0000256" key="11">
    <source>
        <dbReference type="ARBA" id="ARBA00023065"/>
    </source>
</evidence>
<evidence type="ECO:0000256" key="1">
    <source>
        <dbReference type="ARBA" id="ARBA00002351"/>
    </source>
</evidence>
<keyword evidence="13 17" id="KW-0472">Membrane</keyword>
<keyword evidence="11 17" id="KW-0406">Ion transport</keyword>
<evidence type="ECO:0000256" key="3">
    <source>
        <dbReference type="ARBA" id="ARBA00006704"/>
    </source>
</evidence>
<dbReference type="InterPro" id="IPR002379">
    <property type="entry name" value="ATPase_proteolipid_c-like_dom"/>
</dbReference>
<evidence type="ECO:0000256" key="14">
    <source>
        <dbReference type="ARBA" id="ARBA00023310"/>
    </source>
</evidence>
<keyword evidence="6 17" id="KW-0813">Transport</keyword>
<comment type="function">
    <text evidence="1">This protein is one of the chains of the nonenzymatic membrane component (F0) of mitochondrial ATPase.</text>
</comment>
<comment type="caution">
    <text evidence="17">Lacks conserved residue(s) required for the propagation of feature annotation.</text>
</comment>
<dbReference type="NCBIfam" id="TIGR01260">
    <property type="entry name" value="ATP_synt_c"/>
    <property type="match status" value="1"/>
</dbReference>
<evidence type="ECO:0000256" key="4">
    <source>
        <dbReference type="ARBA" id="ARBA00011648"/>
    </source>
</evidence>
<dbReference type="PROSITE" id="PS00605">
    <property type="entry name" value="ATPASE_C"/>
    <property type="match status" value="1"/>
</dbReference>
<dbReference type="GO" id="GO:0015078">
    <property type="term" value="F:proton transmembrane transporter activity"/>
    <property type="evidence" value="ECO:0007669"/>
    <property type="project" value="InterPro"/>
</dbReference>
<evidence type="ECO:0000256" key="13">
    <source>
        <dbReference type="ARBA" id="ARBA00023136"/>
    </source>
</evidence>
<evidence type="ECO:0000313" key="19">
    <source>
        <dbReference type="EMBL" id="CDY40490.1"/>
    </source>
</evidence>
<keyword evidence="14" id="KW-0066">ATP synthesis</keyword>
<protein>
    <recommendedName>
        <fullName evidence="5">ATP synthase subunit C, plastid</fullName>
    </recommendedName>
    <alternativeName>
        <fullName evidence="16">ATP synthase F0 sector subunit C</fullName>
    </alternativeName>
</protein>
<dbReference type="SUPFAM" id="SSF81333">
    <property type="entry name" value="F1F0 ATP synthase subunit C"/>
    <property type="match status" value="1"/>
</dbReference>
<accession>A0A078HPL5</accession>
<comment type="subunit">
    <text evidence="4">F-type ATPases have 2 components, CF(1) - the catalytic core - and CF(0) - the membrane proton channel. CF(1) has five subunits: alpha(3), beta(3), gamma(1), delta(1), epsilon(1). CF(0) has three main subunits: a, b and c.</text>
</comment>
<dbReference type="Gene3D" id="1.20.20.10">
    <property type="entry name" value="F1F0 ATP synthase subunit C"/>
    <property type="match status" value="1"/>
</dbReference>
<dbReference type="GO" id="GO:0009536">
    <property type="term" value="C:plastid"/>
    <property type="evidence" value="ECO:0007669"/>
    <property type="project" value="UniProtKB-ARBA"/>
</dbReference>
<dbReference type="STRING" id="3708.A0A078HPL5"/>
<feature type="transmembrane region" description="Helical" evidence="17">
    <location>
        <begin position="95"/>
        <end position="119"/>
    </location>
</feature>
<dbReference type="InterPro" id="IPR035921">
    <property type="entry name" value="F/V-ATP_Csub_sf"/>
</dbReference>
<evidence type="ECO:0000259" key="18">
    <source>
        <dbReference type="Pfam" id="PF00137"/>
    </source>
</evidence>
<comment type="similarity">
    <text evidence="3 17">Belongs to the ATPase C chain family.</text>
</comment>
<dbReference type="InterPro" id="IPR000454">
    <property type="entry name" value="ATP_synth_F0_csu"/>
</dbReference>
<name>A0A078HPL5_BRANA</name>
<proteinExistence type="inferred from homology"/>
<evidence type="ECO:0000256" key="17">
    <source>
        <dbReference type="RuleBase" id="RU004221"/>
    </source>
</evidence>
<reference evidence="19 20" key="1">
    <citation type="journal article" date="2014" name="Science">
        <title>Plant genetics. Early allopolyploid evolution in the post-Neolithic Brassica napus oilseed genome.</title>
        <authorList>
            <person name="Chalhoub B."/>
            <person name="Denoeud F."/>
            <person name="Liu S."/>
            <person name="Parkin I.A."/>
            <person name="Tang H."/>
            <person name="Wang X."/>
            <person name="Chiquet J."/>
            <person name="Belcram H."/>
            <person name="Tong C."/>
            <person name="Samans B."/>
            <person name="Correa M."/>
            <person name="Da Silva C."/>
            <person name="Just J."/>
            <person name="Falentin C."/>
            <person name="Koh C.S."/>
            <person name="Le Clainche I."/>
            <person name="Bernard M."/>
            <person name="Bento P."/>
            <person name="Noel B."/>
            <person name="Labadie K."/>
            <person name="Alberti A."/>
            <person name="Charles M."/>
            <person name="Arnaud D."/>
            <person name="Guo H."/>
            <person name="Daviaud C."/>
            <person name="Alamery S."/>
            <person name="Jabbari K."/>
            <person name="Zhao M."/>
            <person name="Edger P.P."/>
            <person name="Chelaifa H."/>
            <person name="Tack D."/>
            <person name="Lassalle G."/>
            <person name="Mestiri I."/>
            <person name="Schnel N."/>
            <person name="Le Paslier M.C."/>
            <person name="Fan G."/>
            <person name="Renault V."/>
            <person name="Bayer P.E."/>
            <person name="Golicz A.A."/>
            <person name="Manoli S."/>
            <person name="Lee T.H."/>
            <person name="Thi V.H."/>
            <person name="Chalabi S."/>
            <person name="Hu Q."/>
            <person name="Fan C."/>
            <person name="Tollenaere R."/>
            <person name="Lu Y."/>
            <person name="Battail C."/>
            <person name="Shen J."/>
            <person name="Sidebottom C.H."/>
            <person name="Wang X."/>
            <person name="Canaguier A."/>
            <person name="Chauveau A."/>
            <person name="Berard A."/>
            <person name="Deniot G."/>
            <person name="Guan M."/>
            <person name="Liu Z."/>
            <person name="Sun F."/>
            <person name="Lim Y.P."/>
            <person name="Lyons E."/>
            <person name="Town C.D."/>
            <person name="Bancroft I."/>
            <person name="Wang X."/>
            <person name="Meng J."/>
            <person name="Ma J."/>
            <person name="Pires J.C."/>
            <person name="King G.J."/>
            <person name="Brunel D."/>
            <person name="Delourme R."/>
            <person name="Renard M."/>
            <person name="Aury J.M."/>
            <person name="Adams K.L."/>
            <person name="Batley J."/>
            <person name="Snowdon R.J."/>
            <person name="Tost J."/>
            <person name="Edwards D."/>
            <person name="Zhou Y."/>
            <person name="Hua W."/>
            <person name="Sharpe A.G."/>
            <person name="Paterson A.H."/>
            <person name="Guan C."/>
            <person name="Wincker P."/>
        </authorList>
    </citation>
    <scope>NUCLEOTIDE SEQUENCE [LARGE SCALE GENOMIC DNA]</scope>
    <source>
        <strain evidence="20">cv. Darmor-bzh</strain>
    </source>
</reference>
<dbReference type="HAMAP" id="MF_01396">
    <property type="entry name" value="ATP_synth_c_bact"/>
    <property type="match status" value="1"/>
</dbReference>
<dbReference type="GO" id="GO:0008289">
    <property type="term" value="F:lipid binding"/>
    <property type="evidence" value="ECO:0007669"/>
    <property type="project" value="UniProtKB-KW"/>
</dbReference>
<keyword evidence="9 17" id="KW-0375">Hydrogen ion transport</keyword>
<dbReference type="Gramene" id="CDY40490">
    <property type="protein sequence ID" value="CDY40490"/>
    <property type="gene ID" value="GSBRNA2T00069761001"/>
</dbReference>
<keyword evidence="10 17" id="KW-1133">Transmembrane helix</keyword>
<keyword evidence="8 17" id="KW-0812">Transmembrane</keyword>
<dbReference type="Pfam" id="PF00137">
    <property type="entry name" value="ATP-synt_C"/>
    <property type="match status" value="1"/>
</dbReference>
<evidence type="ECO:0000256" key="15">
    <source>
        <dbReference type="ARBA" id="ARBA00025198"/>
    </source>
</evidence>
<dbReference type="PANTHER" id="PTHR10031:SF0">
    <property type="entry name" value="ATPASE PROTEIN 9"/>
    <property type="match status" value="1"/>
</dbReference>
<dbReference type="CDD" id="cd18183">
    <property type="entry name" value="ATP-synt_Fo_c_ATPH"/>
    <property type="match status" value="1"/>
</dbReference>
<evidence type="ECO:0000256" key="6">
    <source>
        <dbReference type="ARBA" id="ARBA00022448"/>
    </source>
</evidence>
<keyword evidence="12 17" id="KW-0446">Lipid-binding</keyword>
<gene>
    <name evidence="19" type="primary">BnaC09g14480D</name>
    <name evidence="19" type="ORF">GSBRNA2T00069761001</name>
</gene>
<evidence type="ECO:0000256" key="2">
    <source>
        <dbReference type="ARBA" id="ARBA00004141"/>
    </source>
</evidence>
<comment type="function">
    <text evidence="15">F(1)F(0) ATP synthase produces ATP from ADP in the presence of a proton or sodium gradient. F-type ATPases consist of two structural domains, F(1) containing the extramembraneous catalytic core and F(0) containing the membrane proton channel, linked together by a central stalk and a peripheral stalk. During catalysis, ATP synthesis in the catalytic domain of F(1) is coupled via a rotary mechanism of the central stalk subunits to proton translocation.</text>
</comment>
<dbReference type="GO" id="GO:0033177">
    <property type="term" value="C:proton-transporting two-sector ATPase complex, proton-transporting domain"/>
    <property type="evidence" value="ECO:0007669"/>
    <property type="project" value="InterPro"/>
</dbReference>
<dbReference type="InterPro" id="IPR005953">
    <property type="entry name" value="ATP_synth_csu_bac/chlpt"/>
</dbReference>
<evidence type="ECO:0000256" key="7">
    <source>
        <dbReference type="ARBA" id="ARBA00022547"/>
    </source>
</evidence>
<evidence type="ECO:0000313" key="20">
    <source>
        <dbReference type="Proteomes" id="UP000028999"/>
    </source>
</evidence>
<comment type="subcellular location">
    <subcellularLocation>
        <location evidence="2">Membrane</location>
        <topology evidence="2">Multi-pass membrane protein</topology>
    </subcellularLocation>
</comment>
<evidence type="ECO:0000256" key="16">
    <source>
        <dbReference type="ARBA" id="ARBA00032869"/>
    </source>
</evidence>
<dbReference type="Proteomes" id="UP000028999">
    <property type="component" value="Unassembled WGS sequence"/>
</dbReference>
<evidence type="ECO:0000256" key="10">
    <source>
        <dbReference type="ARBA" id="ARBA00022989"/>
    </source>
</evidence>
<keyword evidence="20" id="KW-1185">Reference proteome</keyword>
<evidence type="ECO:0000256" key="5">
    <source>
        <dbReference type="ARBA" id="ARBA00020939"/>
    </source>
</evidence>
<dbReference type="PANTHER" id="PTHR10031">
    <property type="entry name" value="ATP SYNTHASE LIPID-BINDING PROTEIN, MITOCHONDRIAL"/>
    <property type="match status" value="1"/>
</dbReference>